<evidence type="ECO:0000256" key="17">
    <source>
        <dbReference type="SAM" id="MobiDB-lite"/>
    </source>
</evidence>
<dbReference type="InterPro" id="IPR043502">
    <property type="entry name" value="DNA/RNA_pol_sf"/>
</dbReference>
<evidence type="ECO:0000256" key="15">
    <source>
        <dbReference type="ARBA" id="ARBA00023268"/>
    </source>
</evidence>
<name>A0AAD5Z1H5_9POAL</name>
<dbReference type="Pfam" id="PF24626">
    <property type="entry name" value="SH3_Tf2-1"/>
    <property type="match status" value="1"/>
</dbReference>
<dbReference type="Pfam" id="PF00078">
    <property type="entry name" value="RVT_1"/>
    <property type="match status" value="1"/>
</dbReference>
<keyword evidence="12" id="KW-0239">DNA-directed DNA polymerase</keyword>
<feature type="coiled-coil region" evidence="16">
    <location>
        <begin position="1"/>
        <end position="28"/>
    </location>
</feature>
<dbReference type="PROSITE" id="PS50878">
    <property type="entry name" value="RT_POL"/>
    <property type="match status" value="1"/>
</dbReference>
<dbReference type="Pfam" id="PF00665">
    <property type="entry name" value="rve"/>
    <property type="match status" value="1"/>
</dbReference>
<dbReference type="GO" id="GO:0004519">
    <property type="term" value="F:endonuclease activity"/>
    <property type="evidence" value="ECO:0007669"/>
    <property type="project" value="UniProtKB-KW"/>
</dbReference>
<dbReference type="FunFam" id="1.10.340.70:FF:000001">
    <property type="entry name" value="Retrovirus-related Pol polyprotein from transposon gypsy-like Protein"/>
    <property type="match status" value="1"/>
</dbReference>
<keyword evidence="8" id="KW-0378">Hydrolase</keyword>
<organism evidence="20 21">
    <name type="scientific">Rhynchospora tenuis</name>
    <dbReference type="NCBI Taxonomy" id="198213"/>
    <lineage>
        <taxon>Eukaryota</taxon>
        <taxon>Viridiplantae</taxon>
        <taxon>Streptophyta</taxon>
        <taxon>Embryophyta</taxon>
        <taxon>Tracheophyta</taxon>
        <taxon>Spermatophyta</taxon>
        <taxon>Magnoliopsida</taxon>
        <taxon>Liliopsida</taxon>
        <taxon>Poales</taxon>
        <taxon>Cyperaceae</taxon>
        <taxon>Cyperoideae</taxon>
        <taxon>Rhynchosporeae</taxon>
        <taxon>Rhynchospora</taxon>
    </lineage>
</organism>
<dbReference type="InterPro" id="IPR005162">
    <property type="entry name" value="Retrotrans_gag_dom"/>
</dbReference>
<keyword evidence="2" id="KW-0808">Transferase</keyword>
<dbReference type="InterPro" id="IPR012337">
    <property type="entry name" value="RNaseH-like_sf"/>
</dbReference>
<dbReference type="Gene3D" id="1.10.340.70">
    <property type="match status" value="1"/>
</dbReference>
<evidence type="ECO:0000256" key="6">
    <source>
        <dbReference type="ARBA" id="ARBA00022750"/>
    </source>
</evidence>
<accession>A0AAD5Z1H5</accession>
<dbReference type="Gene3D" id="2.40.70.10">
    <property type="entry name" value="Acid Proteases"/>
    <property type="match status" value="1"/>
</dbReference>
<dbReference type="GO" id="GO:0046872">
    <property type="term" value="F:metal ion binding"/>
    <property type="evidence" value="ECO:0007669"/>
    <property type="project" value="UniProtKB-KW"/>
</dbReference>
<evidence type="ECO:0000259" key="18">
    <source>
        <dbReference type="PROSITE" id="PS50878"/>
    </source>
</evidence>
<dbReference type="GO" id="GO:0006310">
    <property type="term" value="P:DNA recombination"/>
    <property type="evidence" value="ECO:0007669"/>
    <property type="project" value="UniProtKB-KW"/>
</dbReference>
<feature type="region of interest" description="Disordered" evidence="17">
    <location>
        <begin position="72"/>
        <end position="95"/>
    </location>
</feature>
<keyword evidence="4" id="KW-0540">Nuclease</keyword>
<dbReference type="FunFam" id="3.30.420.10:FF:000032">
    <property type="entry name" value="Retrovirus-related Pol polyprotein from transposon 297-like Protein"/>
    <property type="match status" value="1"/>
</dbReference>
<dbReference type="GO" id="GO:0004190">
    <property type="term" value="F:aspartic-type endopeptidase activity"/>
    <property type="evidence" value="ECO:0007669"/>
    <property type="project" value="UniProtKB-KW"/>
</dbReference>
<dbReference type="InterPro" id="IPR050951">
    <property type="entry name" value="Retrovirus_Pol_polyprotein"/>
</dbReference>
<dbReference type="CDD" id="cd01647">
    <property type="entry name" value="RT_LTR"/>
    <property type="match status" value="1"/>
</dbReference>
<dbReference type="CDD" id="cd00303">
    <property type="entry name" value="retropepsin_like"/>
    <property type="match status" value="1"/>
</dbReference>
<evidence type="ECO:0000256" key="4">
    <source>
        <dbReference type="ARBA" id="ARBA00022722"/>
    </source>
</evidence>
<dbReference type="InterPro" id="IPR041588">
    <property type="entry name" value="Integrase_H2C2"/>
</dbReference>
<protein>
    <recommendedName>
        <fullName evidence="22">Reverse transcriptase</fullName>
    </recommendedName>
</protein>
<gene>
    <name evidence="20" type="ORF">LUZ61_013186</name>
</gene>
<dbReference type="FunFam" id="3.10.20.370:FF:000001">
    <property type="entry name" value="Retrovirus-related Pol polyprotein from transposon 17.6-like protein"/>
    <property type="match status" value="1"/>
</dbReference>
<dbReference type="PANTHER" id="PTHR37984:SF5">
    <property type="entry name" value="PROTEIN NYNRIN-LIKE"/>
    <property type="match status" value="1"/>
</dbReference>
<evidence type="ECO:0000256" key="5">
    <source>
        <dbReference type="ARBA" id="ARBA00022723"/>
    </source>
</evidence>
<evidence type="ECO:0000256" key="2">
    <source>
        <dbReference type="ARBA" id="ARBA00022679"/>
    </source>
</evidence>
<evidence type="ECO:0000256" key="9">
    <source>
        <dbReference type="ARBA" id="ARBA00022842"/>
    </source>
</evidence>
<keyword evidence="9" id="KW-0460">Magnesium</keyword>
<dbReference type="GO" id="GO:0003677">
    <property type="term" value="F:DNA binding"/>
    <property type="evidence" value="ECO:0007669"/>
    <property type="project" value="UniProtKB-KW"/>
</dbReference>
<dbReference type="CDD" id="cd09274">
    <property type="entry name" value="RNase_HI_RT_Ty3"/>
    <property type="match status" value="1"/>
</dbReference>
<keyword evidence="3" id="KW-0548">Nucleotidyltransferase</keyword>
<keyword evidence="6" id="KW-0064">Aspartyl protease</keyword>
<dbReference type="InterPro" id="IPR036397">
    <property type="entry name" value="RNaseH_sf"/>
</dbReference>
<evidence type="ECO:0000313" key="21">
    <source>
        <dbReference type="Proteomes" id="UP001210211"/>
    </source>
</evidence>
<dbReference type="InterPro" id="IPR021109">
    <property type="entry name" value="Peptidase_aspartic_dom_sf"/>
</dbReference>
<dbReference type="InterPro" id="IPR056924">
    <property type="entry name" value="SH3_Tf2-1"/>
</dbReference>
<dbReference type="Pfam" id="PF17919">
    <property type="entry name" value="RT_RNaseH_2"/>
    <property type="match status" value="1"/>
</dbReference>
<dbReference type="GO" id="GO:0006508">
    <property type="term" value="P:proteolysis"/>
    <property type="evidence" value="ECO:0007669"/>
    <property type="project" value="UniProtKB-KW"/>
</dbReference>
<comment type="caution">
    <text evidence="20">The sequence shown here is derived from an EMBL/GenBank/DDBJ whole genome shotgun (WGS) entry which is preliminary data.</text>
</comment>
<evidence type="ECO:0000256" key="3">
    <source>
        <dbReference type="ARBA" id="ARBA00022695"/>
    </source>
</evidence>
<keyword evidence="15" id="KW-0511">Multifunctional enzyme</keyword>
<keyword evidence="10" id="KW-0229">DNA integration</keyword>
<keyword evidence="21" id="KW-1185">Reference proteome</keyword>
<evidence type="ECO:0000256" key="13">
    <source>
        <dbReference type="ARBA" id="ARBA00023125"/>
    </source>
</evidence>
<dbReference type="InterPro" id="IPR043128">
    <property type="entry name" value="Rev_trsase/Diguanyl_cyclase"/>
</dbReference>
<keyword evidence="16" id="KW-0175">Coiled coil</keyword>
<dbReference type="InterPro" id="IPR001584">
    <property type="entry name" value="Integrase_cat-core"/>
</dbReference>
<evidence type="ECO:0000256" key="14">
    <source>
        <dbReference type="ARBA" id="ARBA00023172"/>
    </source>
</evidence>
<evidence type="ECO:0008006" key="22">
    <source>
        <dbReference type="Google" id="ProtNLM"/>
    </source>
</evidence>
<dbReference type="Gene3D" id="3.10.10.10">
    <property type="entry name" value="HIV Type 1 Reverse Transcriptase, subunit A, domain 1"/>
    <property type="match status" value="1"/>
</dbReference>
<evidence type="ECO:0000256" key="11">
    <source>
        <dbReference type="ARBA" id="ARBA00022918"/>
    </source>
</evidence>
<evidence type="ECO:0000256" key="10">
    <source>
        <dbReference type="ARBA" id="ARBA00022908"/>
    </source>
</evidence>
<feature type="region of interest" description="Disordered" evidence="17">
    <location>
        <begin position="322"/>
        <end position="345"/>
    </location>
</feature>
<evidence type="ECO:0000256" key="1">
    <source>
        <dbReference type="ARBA" id="ARBA00022670"/>
    </source>
</evidence>
<dbReference type="GO" id="GO:0003887">
    <property type="term" value="F:DNA-directed DNA polymerase activity"/>
    <property type="evidence" value="ECO:0007669"/>
    <property type="project" value="UniProtKB-KW"/>
</dbReference>
<dbReference type="Pfam" id="PF03732">
    <property type="entry name" value="Retrotrans_gag"/>
    <property type="match status" value="1"/>
</dbReference>
<keyword evidence="7" id="KW-0255">Endonuclease</keyword>
<dbReference type="InterPro" id="IPR000477">
    <property type="entry name" value="RT_dom"/>
</dbReference>
<keyword evidence="1" id="KW-0645">Protease</keyword>
<evidence type="ECO:0000313" key="20">
    <source>
        <dbReference type="EMBL" id="KAJ3684022.1"/>
    </source>
</evidence>
<evidence type="ECO:0000256" key="8">
    <source>
        <dbReference type="ARBA" id="ARBA00022801"/>
    </source>
</evidence>
<dbReference type="SUPFAM" id="SSF53098">
    <property type="entry name" value="Ribonuclease H-like"/>
    <property type="match status" value="1"/>
</dbReference>
<dbReference type="FunFam" id="3.30.70.270:FF:000020">
    <property type="entry name" value="Transposon Tf2-6 polyprotein-like Protein"/>
    <property type="match status" value="1"/>
</dbReference>
<evidence type="ECO:0000256" key="12">
    <source>
        <dbReference type="ARBA" id="ARBA00022932"/>
    </source>
</evidence>
<evidence type="ECO:0000259" key="19">
    <source>
        <dbReference type="PROSITE" id="PS50994"/>
    </source>
</evidence>
<dbReference type="Gene3D" id="3.10.20.370">
    <property type="match status" value="1"/>
</dbReference>
<reference evidence="20 21" key="1">
    <citation type="journal article" date="2022" name="Cell">
        <title>Repeat-based holocentromeres influence genome architecture and karyotype evolution.</title>
        <authorList>
            <person name="Hofstatter P.G."/>
            <person name="Thangavel G."/>
            <person name="Lux T."/>
            <person name="Neumann P."/>
            <person name="Vondrak T."/>
            <person name="Novak P."/>
            <person name="Zhang M."/>
            <person name="Costa L."/>
            <person name="Castellani M."/>
            <person name="Scott A."/>
            <person name="Toegelov H."/>
            <person name="Fuchs J."/>
            <person name="Mata-Sucre Y."/>
            <person name="Dias Y."/>
            <person name="Vanzela A.L.L."/>
            <person name="Huettel B."/>
            <person name="Almeida C.C.S."/>
            <person name="Simkova H."/>
            <person name="Souza G."/>
            <person name="Pedrosa-Harand A."/>
            <person name="Macas J."/>
            <person name="Mayer K.F.X."/>
            <person name="Houben A."/>
            <person name="Marques A."/>
        </authorList>
    </citation>
    <scope>NUCLEOTIDE SEQUENCE [LARGE SCALE GENOMIC DNA]</scope>
    <source>
        <strain evidence="20">RhyTen1mFocal</strain>
    </source>
</reference>
<dbReference type="SUPFAM" id="SSF56672">
    <property type="entry name" value="DNA/RNA polymerases"/>
    <property type="match status" value="1"/>
</dbReference>
<proteinExistence type="predicted"/>
<dbReference type="Pfam" id="PF17921">
    <property type="entry name" value="Integrase_H2C2"/>
    <property type="match status" value="1"/>
</dbReference>
<dbReference type="PROSITE" id="PS50994">
    <property type="entry name" value="INTEGRASE"/>
    <property type="match status" value="1"/>
</dbReference>
<dbReference type="FunFam" id="3.10.10.10:FF:000007">
    <property type="entry name" value="Retrovirus-related Pol polyprotein from transposon 17.6-like Protein"/>
    <property type="match status" value="1"/>
</dbReference>
<feature type="domain" description="Reverse transcriptase" evidence="18">
    <location>
        <begin position="612"/>
        <end position="791"/>
    </location>
</feature>
<keyword evidence="14" id="KW-0233">DNA recombination</keyword>
<keyword evidence="13" id="KW-0238">DNA-binding</keyword>
<feature type="compositionally biased region" description="Polar residues" evidence="17">
    <location>
        <begin position="72"/>
        <end position="87"/>
    </location>
</feature>
<evidence type="ECO:0000256" key="16">
    <source>
        <dbReference type="SAM" id="Coils"/>
    </source>
</evidence>
<dbReference type="Proteomes" id="UP001210211">
    <property type="component" value="Unassembled WGS sequence"/>
</dbReference>
<dbReference type="Gene3D" id="3.30.420.10">
    <property type="entry name" value="Ribonuclease H-like superfamily/Ribonuclease H"/>
    <property type="match status" value="1"/>
</dbReference>
<evidence type="ECO:0000256" key="7">
    <source>
        <dbReference type="ARBA" id="ARBA00022759"/>
    </source>
</evidence>
<feature type="domain" description="Integrase catalytic" evidence="19">
    <location>
        <begin position="1136"/>
        <end position="1300"/>
    </location>
</feature>
<dbReference type="InterPro" id="IPR041577">
    <property type="entry name" value="RT_RNaseH_2"/>
</dbReference>
<dbReference type="GO" id="GO:0015074">
    <property type="term" value="P:DNA integration"/>
    <property type="evidence" value="ECO:0007669"/>
    <property type="project" value="UniProtKB-KW"/>
</dbReference>
<dbReference type="Gene3D" id="3.30.70.270">
    <property type="match status" value="2"/>
</dbReference>
<dbReference type="PANTHER" id="PTHR37984">
    <property type="entry name" value="PROTEIN CBG26694"/>
    <property type="match status" value="1"/>
</dbReference>
<sequence length="1438" mass="165689">MEELKEKNAQLEAEISKLASEVKEMGLRYEESNKRMEEKSTTLTNQLLEVNRSVDEKFGQITLMFERFMRQSNGKGPNVNGAESSNGPRIDLDGNSRNMEGMGGSGFVITDEEYAWAENQKRRGIESANKSVHLTLPKLDFPYYDGGDPIKWKMDSEFYFEMYNIPGMFKTRMAVMNFSEELHEWYLSITPEGQLLAWGILVDEVMARFKTYNVRHPVDEFKMVHQTGRVEEYIKQFERAKTRLLKVKPTLDEDFFVAGFISGLKEEVRGTVELFNPRELNNAFHCALKVEASNDIQQKKTKEGLKNQKFLKYPSNRLSTEMEKKENSQLRLPWKSGGNKSHQQGSNFEQKKALGLCYKCNDKYYPGHQCSGKMMRITQEPVIDEIEEEDWEETAPDVVDDDNEEIEQAVISMCASKGMKTISSMKFKGNIAKIPICALLDSGSTHSFVNPEVIKGLNIPITKTNPMIVRVANGERMVTDTSCQSLKFSLQGYEFEKEEVKLKVREEVAEVQLIKGELNIEKELKKGNEVVIAHLFRVEEIKNTKESTIGYEWQQILEEFPEIFKEPVGLPPQRDIEHSITLIPGYKAVNQRPYRFSYFQKLEIEKIIDELIKGSLIQESHSPFASPVLLVKKKDGGWRMCVDYRQLNSQTMKDKFPIPIIEDILDELHGAQFFSKIDLRSGYHQIRMKEDDIQKTAFRTHQGHYEFLVMPFGLTNAPATFQALMNKIFKPYLRKFILVFFDDILIYSRSKEEHAVHLKLALEILRDNQMFVKKSKCEFGAPSLEYLGHIISAKGVSTDPRKVEAMLQWPKPKTVRELRGFLGLTGYYRRFVQNYGTIAKPLTNQLKKNAFEWGTEADEAFDRLKQAMVTAPTLAMPDFTKPFILETDASDKGIGAVLMQGRNPIAFMSKSIGVKNQGLSTYEKEFLALLTAVQKWRHYLVGAPFTIRTDQISLKHLLEQRVNHMMQHKGLCKLMGLDYKIEYKKGIENKVADALSRKPILEELPTEEKKEVNAISELVPVWVEEIRKSYEGDTWIQKISDKTGQDSSEQKFQQHMGIWRYKGRVCVGSAHNWRHKIIHEIHDTSIGGHSGILVTYKRLKSSFYWPNMKLDVYQYVKECDNCQQNKVENIKPPGLLQPLPIPEDAWNSVSMDFITGLPKSEGKEIILVVVDRLTKYAHFMSMKHPYKASDVAQLFLENVYKLHGLPQNIVSDRDPVFTSLFWQEIMGTLGVKLNMGTAYHPQSDGQTERVNQCIEGYLRSMLLNQPKQWTKWLSLAEFWYNTNYYSSLKTTPFQALYGYAPPQLPLGVPPKCSVEGVGDVLRKRHQWIMELREQLKKSQDRMKKFADERRSERKFKVGDWVYLKLQPYRQVTLKGRSNQKLSPRYYGPFEVLEKNGGVAYKLNLPDGSMIHPVFHVSQLRLKLGEGQVVAPALPVNHP</sequence>
<dbReference type="EMBL" id="JAMRDG010000002">
    <property type="protein sequence ID" value="KAJ3684022.1"/>
    <property type="molecule type" value="Genomic_DNA"/>
</dbReference>
<dbReference type="Pfam" id="PF08284">
    <property type="entry name" value="RVP_2"/>
    <property type="match status" value="1"/>
</dbReference>
<keyword evidence="5" id="KW-0479">Metal-binding</keyword>
<dbReference type="GO" id="GO:0003964">
    <property type="term" value="F:RNA-directed DNA polymerase activity"/>
    <property type="evidence" value="ECO:0007669"/>
    <property type="project" value="UniProtKB-KW"/>
</dbReference>
<keyword evidence="11" id="KW-0695">RNA-directed DNA polymerase</keyword>